<evidence type="ECO:0000313" key="2">
    <source>
        <dbReference type="Proteomes" id="UP000185557"/>
    </source>
</evidence>
<dbReference type="OrthoDB" id="442038at2"/>
<dbReference type="Proteomes" id="UP000185557">
    <property type="component" value="Unassembled WGS sequence"/>
</dbReference>
<dbReference type="AlphaFoldDB" id="A0A1U7J236"/>
<dbReference type="Gene3D" id="3.40.1350.10">
    <property type="match status" value="1"/>
</dbReference>
<reference evidence="1 2" key="1">
    <citation type="submission" date="2016-11" db="EMBL/GenBank/DDBJ databases">
        <title>Draft Genome Sequences of Nine Cyanobacterial Strains from Diverse Habitats.</title>
        <authorList>
            <person name="Zhu T."/>
            <person name="Hou S."/>
            <person name="Lu X."/>
            <person name="Hess W.R."/>
        </authorList>
    </citation>
    <scope>NUCLEOTIDE SEQUENCE [LARGE SCALE GENOMIC DNA]</scope>
    <source>
        <strain evidence="1 2">NIES-30</strain>
    </source>
</reference>
<sequence length="356" mass="40940">MEEQSVVSPLGNVSLRKVAQGWEFASEKSLEDFVWSALEDLLHLRPFQRQYAVKGEVCDILALTVDRRLVILELKNTEDRYVVQQLTRYYANLLEERPFSDVIDYEKPVRLIAIAPSFHRHNHIDRQHSQLAFEFIQVKVTQTEQFYLELKFEDEGKQPVLAPLPYQEVGLARQPEALASVPEPLLRWLGACSGAEQEAFLETRQQILTFDSRIQEIVEAKSIRYGTGKSKLCAEICFNRSLQRPILFLWLPLPTYSKASSKPERIGRLRLWLSDGVSTHIGHVPEGFGKMRPEEEWKSIPRSKWPRQSLIYNASHRSLIANPIGGYVRSSLGVEDSSNLLELIVSTALQKWIDRL</sequence>
<gene>
    <name evidence="1" type="ORF">NIES30_17620</name>
</gene>
<dbReference type="GO" id="GO:0003676">
    <property type="term" value="F:nucleic acid binding"/>
    <property type="evidence" value="ECO:0007669"/>
    <property type="project" value="InterPro"/>
</dbReference>
<dbReference type="STRING" id="549789.NIES30_17620"/>
<evidence type="ECO:0008006" key="3">
    <source>
        <dbReference type="Google" id="ProtNLM"/>
    </source>
</evidence>
<comment type="caution">
    <text evidence="1">The sequence shown here is derived from an EMBL/GenBank/DDBJ whole genome shotgun (WGS) entry which is preliminary data.</text>
</comment>
<evidence type="ECO:0000313" key="1">
    <source>
        <dbReference type="EMBL" id="OKH46116.1"/>
    </source>
</evidence>
<name>A0A1U7J236_9CYAN</name>
<dbReference type="InterPro" id="IPR011856">
    <property type="entry name" value="tRNA_endonuc-like_dom_sf"/>
</dbReference>
<organism evidence="1 2">
    <name type="scientific">Phormidium tenue NIES-30</name>
    <dbReference type="NCBI Taxonomy" id="549789"/>
    <lineage>
        <taxon>Bacteria</taxon>
        <taxon>Bacillati</taxon>
        <taxon>Cyanobacteriota</taxon>
        <taxon>Cyanophyceae</taxon>
        <taxon>Oscillatoriophycideae</taxon>
        <taxon>Oscillatoriales</taxon>
        <taxon>Oscillatoriaceae</taxon>
        <taxon>Phormidium</taxon>
    </lineage>
</organism>
<accession>A0A1U7J236</accession>
<keyword evidence="2" id="KW-1185">Reference proteome</keyword>
<dbReference type="EMBL" id="MRCG01000014">
    <property type="protein sequence ID" value="OKH46116.1"/>
    <property type="molecule type" value="Genomic_DNA"/>
</dbReference>
<proteinExistence type="predicted"/>
<protein>
    <recommendedName>
        <fullName evidence="3">Recombinase RecB</fullName>
    </recommendedName>
</protein>
<dbReference type="RefSeq" id="WP_073609748.1">
    <property type="nucleotide sequence ID" value="NZ_MRCG01000014.1"/>
</dbReference>